<evidence type="ECO:0000313" key="2">
    <source>
        <dbReference type="Proteomes" id="UP001060170"/>
    </source>
</evidence>
<organism evidence="1 2">
    <name type="scientific">Puccinia striiformis f. sp. tritici</name>
    <dbReference type="NCBI Taxonomy" id="168172"/>
    <lineage>
        <taxon>Eukaryota</taxon>
        <taxon>Fungi</taxon>
        <taxon>Dikarya</taxon>
        <taxon>Basidiomycota</taxon>
        <taxon>Pucciniomycotina</taxon>
        <taxon>Pucciniomycetes</taxon>
        <taxon>Pucciniales</taxon>
        <taxon>Pucciniaceae</taxon>
        <taxon>Puccinia</taxon>
    </lineage>
</organism>
<reference evidence="1 2" key="3">
    <citation type="journal article" date="2022" name="Microbiol. Spectr.">
        <title>Folding features and dynamics of 3D genome architecture in plant fungal pathogens.</title>
        <authorList>
            <person name="Xia C."/>
        </authorList>
    </citation>
    <scope>NUCLEOTIDE SEQUENCE [LARGE SCALE GENOMIC DNA]</scope>
    <source>
        <strain evidence="1 2">93-210</strain>
    </source>
</reference>
<dbReference type="EMBL" id="CM045866">
    <property type="protein sequence ID" value="KAI7961035.1"/>
    <property type="molecule type" value="Genomic_DNA"/>
</dbReference>
<name>A0ACC0ETS8_9BASI</name>
<comment type="caution">
    <text evidence="1">The sequence shown here is derived from an EMBL/GenBank/DDBJ whole genome shotgun (WGS) entry which is preliminary data.</text>
</comment>
<protein>
    <submittedName>
        <fullName evidence="1">Uncharacterized protein</fullName>
    </submittedName>
</protein>
<keyword evidence="2" id="KW-1185">Reference proteome</keyword>
<accession>A0ACC0ETS8</accession>
<sequence>MDRNNPAVQENVDEFQDNDDDGETLGLGDTDDDQVAELQALRNRFYKEGDAGDLYEAEDEDDDNYGDDDKDKDQDNHDDEDKSIDLEDGEIAE</sequence>
<reference evidence="2" key="2">
    <citation type="journal article" date="2018" name="Mol. Plant Microbe Interact.">
        <title>Genome sequence resources for the wheat stripe rust pathogen (Puccinia striiformis f. sp. tritici) and the barley stripe rust pathogen (Puccinia striiformis f. sp. hordei).</title>
        <authorList>
            <person name="Xia C."/>
            <person name="Wang M."/>
            <person name="Yin C."/>
            <person name="Cornejo O.E."/>
            <person name="Hulbert S.H."/>
            <person name="Chen X."/>
        </authorList>
    </citation>
    <scope>NUCLEOTIDE SEQUENCE [LARGE SCALE GENOMIC DNA]</scope>
    <source>
        <strain evidence="2">93-210</strain>
    </source>
</reference>
<evidence type="ECO:0000313" key="1">
    <source>
        <dbReference type="EMBL" id="KAI7961035.1"/>
    </source>
</evidence>
<gene>
    <name evidence="1" type="ORF">MJO28_001524</name>
</gene>
<dbReference type="Proteomes" id="UP001060170">
    <property type="component" value="Chromosome 2"/>
</dbReference>
<proteinExistence type="predicted"/>
<reference evidence="2" key="1">
    <citation type="journal article" date="2018" name="BMC Genomics">
        <title>Genomic insights into host adaptation between the wheat stripe rust pathogen (Puccinia striiformis f. sp. tritici) and the barley stripe rust pathogen (Puccinia striiformis f. sp. hordei).</title>
        <authorList>
            <person name="Xia C."/>
            <person name="Wang M."/>
            <person name="Yin C."/>
            <person name="Cornejo O.E."/>
            <person name="Hulbert S.H."/>
            <person name="Chen X."/>
        </authorList>
    </citation>
    <scope>NUCLEOTIDE SEQUENCE [LARGE SCALE GENOMIC DNA]</scope>
    <source>
        <strain evidence="2">93-210</strain>
    </source>
</reference>